<dbReference type="EMBL" id="GBXM01003450">
    <property type="protein sequence ID" value="JAI05128.1"/>
    <property type="molecule type" value="Transcribed_RNA"/>
</dbReference>
<evidence type="ECO:0000313" key="1">
    <source>
        <dbReference type="EMBL" id="JAI05128.1"/>
    </source>
</evidence>
<sequence>MKSTSPMFTLCLPVLYSEQLHEKSMKKTSTDQIRLACVNRLLISERVDTWPLKLIIGR</sequence>
<reference evidence="1" key="1">
    <citation type="submission" date="2014-11" db="EMBL/GenBank/DDBJ databases">
        <authorList>
            <person name="Amaro Gonzalez C."/>
        </authorList>
    </citation>
    <scope>NUCLEOTIDE SEQUENCE</scope>
</reference>
<name>A0A0E9XQU7_ANGAN</name>
<protein>
    <submittedName>
        <fullName evidence="1">Uncharacterized protein</fullName>
    </submittedName>
</protein>
<proteinExistence type="predicted"/>
<dbReference type="AlphaFoldDB" id="A0A0E9XQU7"/>
<organism evidence="1">
    <name type="scientific">Anguilla anguilla</name>
    <name type="common">European freshwater eel</name>
    <name type="synonym">Muraena anguilla</name>
    <dbReference type="NCBI Taxonomy" id="7936"/>
    <lineage>
        <taxon>Eukaryota</taxon>
        <taxon>Metazoa</taxon>
        <taxon>Chordata</taxon>
        <taxon>Craniata</taxon>
        <taxon>Vertebrata</taxon>
        <taxon>Euteleostomi</taxon>
        <taxon>Actinopterygii</taxon>
        <taxon>Neopterygii</taxon>
        <taxon>Teleostei</taxon>
        <taxon>Anguilliformes</taxon>
        <taxon>Anguillidae</taxon>
        <taxon>Anguilla</taxon>
    </lineage>
</organism>
<accession>A0A0E9XQU7</accession>
<reference evidence="1" key="2">
    <citation type="journal article" date="2015" name="Fish Shellfish Immunol.">
        <title>Early steps in the European eel (Anguilla anguilla)-Vibrio vulnificus interaction in the gills: Role of the RtxA13 toxin.</title>
        <authorList>
            <person name="Callol A."/>
            <person name="Pajuelo D."/>
            <person name="Ebbesson L."/>
            <person name="Teles M."/>
            <person name="MacKenzie S."/>
            <person name="Amaro C."/>
        </authorList>
    </citation>
    <scope>NUCLEOTIDE SEQUENCE</scope>
</reference>